<dbReference type="InterPro" id="IPR011330">
    <property type="entry name" value="Glyco_hydro/deAcase_b/a-brl"/>
</dbReference>
<evidence type="ECO:0000256" key="3">
    <source>
        <dbReference type="SAM" id="SignalP"/>
    </source>
</evidence>
<evidence type="ECO:0000259" key="4">
    <source>
        <dbReference type="Pfam" id="PF01522"/>
    </source>
</evidence>
<dbReference type="GO" id="GO:0005576">
    <property type="term" value="C:extracellular region"/>
    <property type="evidence" value="ECO:0007669"/>
    <property type="project" value="UniProtKB-SubCell"/>
</dbReference>
<dbReference type="Proteomes" id="UP000308705">
    <property type="component" value="Unassembled WGS sequence"/>
</dbReference>
<dbReference type="InterPro" id="IPR051398">
    <property type="entry name" value="Polysacch_Deacetylase"/>
</dbReference>
<dbReference type="Gene3D" id="3.20.20.370">
    <property type="entry name" value="Glycoside hydrolase/deacetylase"/>
    <property type="match status" value="1"/>
</dbReference>
<dbReference type="GO" id="GO:0016810">
    <property type="term" value="F:hydrolase activity, acting on carbon-nitrogen (but not peptide) bonds"/>
    <property type="evidence" value="ECO:0007669"/>
    <property type="project" value="InterPro"/>
</dbReference>
<organism evidence="5 6">
    <name type="scientific">Herbidospora galbida</name>
    <dbReference type="NCBI Taxonomy" id="2575442"/>
    <lineage>
        <taxon>Bacteria</taxon>
        <taxon>Bacillati</taxon>
        <taxon>Actinomycetota</taxon>
        <taxon>Actinomycetes</taxon>
        <taxon>Streptosporangiales</taxon>
        <taxon>Streptosporangiaceae</taxon>
        <taxon>Herbidospora</taxon>
    </lineage>
</organism>
<feature type="signal peptide" evidence="3">
    <location>
        <begin position="1"/>
        <end position="29"/>
    </location>
</feature>
<keyword evidence="2 3" id="KW-0732">Signal</keyword>
<dbReference type="OrthoDB" id="2795102at2"/>
<keyword evidence="6" id="KW-1185">Reference proteome</keyword>
<gene>
    <name evidence="5" type="ORF">FDA94_06985</name>
</gene>
<feature type="domain" description="NodB homology" evidence="4">
    <location>
        <begin position="37"/>
        <end position="156"/>
    </location>
</feature>
<comment type="caution">
    <text evidence="5">The sequence shown here is derived from an EMBL/GenBank/DDBJ whole genome shotgun (WGS) entry which is preliminary data.</text>
</comment>
<dbReference type="EMBL" id="SZQA01000004">
    <property type="protein sequence ID" value="TKK90155.1"/>
    <property type="molecule type" value="Genomic_DNA"/>
</dbReference>
<evidence type="ECO:0000313" key="5">
    <source>
        <dbReference type="EMBL" id="TKK90155.1"/>
    </source>
</evidence>
<comment type="subcellular location">
    <subcellularLocation>
        <location evidence="1">Secreted</location>
    </subcellularLocation>
</comment>
<dbReference type="GO" id="GO:0005975">
    <property type="term" value="P:carbohydrate metabolic process"/>
    <property type="evidence" value="ECO:0007669"/>
    <property type="project" value="InterPro"/>
</dbReference>
<dbReference type="PANTHER" id="PTHR34216:SF3">
    <property type="entry name" value="POLY-BETA-1,6-N-ACETYL-D-GLUCOSAMINE N-DEACETYLASE"/>
    <property type="match status" value="1"/>
</dbReference>
<dbReference type="CDD" id="cd10967">
    <property type="entry name" value="CE4_GLA_like_6s"/>
    <property type="match status" value="1"/>
</dbReference>
<protein>
    <recommendedName>
        <fullName evidence="4">NodB homology domain-containing protein</fullName>
    </recommendedName>
</protein>
<proteinExistence type="predicted"/>
<feature type="chain" id="PRO_5020985818" description="NodB homology domain-containing protein" evidence="3">
    <location>
        <begin position="30"/>
        <end position="277"/>
    </location>
</feature>
<evidence type="ECO:0000256" key="1">
    <source>
        <dbReference type="ARBA" id="ARBA00004613"/>
    </source>
</evidence>
<dbReference type="SUPFAM" id="SSF88713">
    <property type="entry name" value="Glycoside hydrolase/deacetylase"/>
    <property type="match status" value="1"/>
</dbReference>
<dbReference type="InterPro" id="IPR002509">
    <property type="entry name" value="NODB_dom"/>
</dbReference>
<dbReference type="AlphaFoldDB" id="A0A4U3MKX3"/>
<dbReference type="PANTHER" id="PTHR34216">
    <property type="match status" value="1"/>
</dbReference>
<accession>A0A4U3MKX3</accession>
<sequence length="277" mass="29751">MRSSLRLGAVGVLLGTLLPMLLVTTPAQAARPKAKVKTVVALGFDDGDATHLTAAKILNSHGVRGTFYINSGDLNTKGKLSVGQVRALARQGHKIGGHTLHHVRLPDLTAIDQRVDICADRAALLKLKLPVTTFAYPFGANNGDSQHAARFCGYNAARTVGGLALGSCDYCAPVESMRPAQLYSVRTYGSVNHDTTLNDLKKQVTAAERAGGGLLPVVIHKVCARVCGDYSTTEKLLDEFLTWLDSRKKHGTVVRPLEDVIGGKSRPVPDKSTWEEF</sequence>
<name>A0A4U3MKX3_9ACTN</name>
<dbReference type="Pfam" id="PF01522">
    <property type="entry name" value="Polysacc_deac_1"/>
    <property type="match status" value="1"/>
</dbReference>
<evidence type="ECO:0000256" key="2">
    <source>
        <dbReference type="ARBA" id="ARBA00022729"/>
    </source>
</evidence>
<reference evidence="5 6" key="1">
    <citation type="submission" date="2019-04" db="EMBL/GenBank/DDBJ databases">
        <title>Herbidospora sp. NEAU-GS14.nov., a novel actinomycete isolated from soil.</title>
        <authorList>
            <person name="Han L."/>
        </authorList>
    </citation>
    <scope>NUCLEOTIDE SEQUENCE [LARGE SCALE GENOMIC DNA]</scope>
    <source>
        <strain evidence="5 6">NEAU-GS14</strain>
    </source>
</reference>
<evidence type="ECO:0000313" key="6">
    <source>
        <dbReference type="Proteomes" id="UP000308705"/>
    </source>
</evidence>